<comment type="caution">
    <text evidence="1">The sequence shown here is derived from an EMBL/GenBank/DDBJ whole genome shotgun (WGS) entry which is preliminary data.</text>
</comment>
<keyword evidence="2" id="KW-1185">Reference proteome</keyword>
<evidence type="ECO:0000313" key="2">
    <source>
        <dbReference type="Proteomes" id="UP000479335"/>
    </source>
</evidence>
<dbReference type="Proteomes" id="UP000479335">
    <property type="component" value="Unassembled WGS sequence"/>
</dbReference>
<evidence type="ECO:0000313" key="1">
    <source>
        <dbReference type="EMBL" id="MYM24498.1"/>
    </source>
</evidence>
<dbReference type="AlphaFoldDB" id="A0A6L8KE70"/>
<gene>
    <name evidence="1" type="ORF">GTP46_17785</name>
</gene>
<organism evidence="1 2">
    <name type="scientific">Duganella flavida</name>
    <dbReference type="NCBI Taxonomy" id="2692175"/>
    <lineage>
        <taxon>Bacteria</taxon>
        <taxon>Pseudomonadati</taxon>
        <taxon>Pseudomonadota</taxon>
        <taxon>Betaproteobacteria</taxon>
        <taxon>Burkholderiales</taxon>
        <taxon>Oxalobacteraceae</taxon>
        <taxon>Telluria group</taxon>
        <taxon>Duganella</taxon>
    </lineage>
</organism>
<reference evidence="1 2" key="1">
    <citation type="submission" date="2019-12" db="EMBL/GenBank/DDBJ databases">
        <title>Novel species isolated from a subtropical stream in China.</title>
        <authorList>
            <person name="Lu H."/>
        </authorList>
    </citation>
    <scope>NUCLEOTIDE SEQUENCE [LARGE SCALE GENOMIC DNA]</scope>
    <source>
        <strain evidence="1 2">FT135W</strain>
    </source>
</reference>
<evidence type="ECO:0008006" key="3">
    <source>
        <dbReference type="Google" id="ProtNLM"/>
    </source>
</evidence>
<proteinExistence type="predicted"/>
<dbReference type="RefSeq" id="WP_161007968.1">
    <property type="nucleotide sequence ID" value="NZ_WWCN01000011.1"/>
</dbReference>
<accession>A0A6L8KE70</accession>
<protein>
    <recommendedName>
        <fullName evidence="3">DUF1488 family protein</fullName>
    </recommendedName>
</protein>
<name>A0A6L8KE70_9BURK</name>
<dbReference type="EMBL" id="WWCN01000011">
    <property type="protein sequence ID" value="MYM24498.1"/>
    <property type="molecule type" value="Genomic_DNA"/>
</dbReference>
<sequence>MEQEHGVRNVNKSAFGDFIDFDLRVVDSWRQCRISGTALVMLGSPAKVSGLKAFELYEARIGQIAASLSTTRAGGGRLAIISSDI</sequence>